<feature type="transmembrane region" description="Helical" evidence="2">
    <location>
        <begin position="179"/>
        <end position="204"/>
    </location>
</feature>
<dbReference type="Proteomes" id="UP000186857">
    <property type="component" value="Unassembled WGS sequence"/>
</dbReference>
<feature type="transmembrane region" description="Helical" evidence="2">
    <location>
        <begin position="216"/>
        <end position="240"/>
    </location>
</feature>
<evidence type="ECO:0000256" key="2">
    <source>
        <dbReference type="SAM" id="Phobius"/>
    </source>
</evidence>
<protein>
    <submittedName>
        <fullName evidence="3">Uncharacterized protein</fullName>
    </submittedName>
</protein>
<feature type="transmembrane region" description="Helical" evidence="2">
    <location>
        <begin position="127"/>
        <end position="147"/>
    </location>
</feature>
<feature type="region of interest" description="Disordered" evidence="1">
    <location>
        <begin position="312"/>
        <end position="343"/>
    </location>
</feature>
<comment type="caution">
    <text evidence="3">The sequence shown here is derived from an EMBL/GenBank/DDBJ whole genome shotgun (WGS) entry which is preliminary data.</text>
</comment>
<sequence length="343" mass="36520">MAALVLTLLAVGIHVIWAINDASAHPAFPSLQNPTTQDYYKALYYIPQTLGAWWLILLPIPIITITRNQASTITTAAALQIFFIDTLILNNSIIGNPLPILCLLATGGAAIFTTLMGRTTRPPRQWLVNLGMAVNLFLLVSMAHRLMRLCIHGEIYQSDLSDYPANVWMSPSGRPDGQGIPLTAGVVIMIIVATIASISLYLGFSSPTSRAFRYTVGVAPALMALVNMYILSVFGLSGAIVSSVLGLTSIGTGAHPHAEFRAWLASILLALLAIGLTVLMRRNSCVRQHTPTPWSTSQTLATGLPSVGAAAPTYAEGAPTHPSKVTGITPPGASMRPSTPNSW</sequence>
<organism evidence="3 4">
    <name type="scientific">Actinomyces oris</name>
    <dbReference type="NCBI Taxonomy" id="544580"/>
    <lineage>
        <taxon>Bacteria</taxon>
        <taxon>Bacillati</taxon>
        <taxon>Actinomycetota</taxon>
        <taxon>Actinomycetes</taxon>
        <taxon>Actinomycetales</taxon>
        <taxon>Actinomycetaceae</taxon>
        <taxon>Actinomyces</taxon>
    </lineage>
</organism>
<gene>
    <name evidence="3" type="ORF">BKH29_01825</name>
</gene>
<proteinExistence type="predicted"/>
<dbReference type="EMBL" id="MSKJ01000003">
    <property type="protein sequence ID" value="OLO46009.1"/>
    <property type="molecule type" value="Genomic_DNA"/>
</dbReference>
<evidence type="ECO:0000313" key="4">
    <source>
        <dbReference type="Proteomes" id="UP000186857"/>
    </source>
</evidence>
<feature type="transmembrane region" description="Helical" evidence="2">
    <location>
        <begin position="42"/>
        <end position="63"/>
    </location>
</feature>
<evidence type="ECO:0000313" key="3">
    <source>
        <dbReference type="EMBL" id="OLO46009.1"/>
    </source>
</evidence>
<dbReference type="RefSeq" id="WP_075376027.1">
    <property type="nucleotide sequence ID" value="NZ_MSKJ01000003.1"/>
</dbReference>
<dbReference type="AlphaFoldDB" id="A0A1Q8VD29"/>
<keyword evidence="2" id="KW-0472">Membrane</keyword>
<evidence type="ECO:0000256" key="1">
    <source>
        <dbReference type="SAM" id="MobiDB-lite"/>
    </source>
</evidence>
<keyword evidence="2" id="KW-1133">Transmembrane helix</keyword>
<dbReference type="OrthoDB" id="3260734at2"/>
<feature type="transmembrane region" description="Helical" evidence="2">
    <location>
        <begin position="70"/>
        <end position="88"/>
    </location>
</feature>
<keyword evidence="2" id="KW-0812">Transmembrane</keyword>
<name>A0A1Q8VD29_9ACTO</name>
<feature type="transmembrane region" description="Helical" evidence="2">
    <location>
        <begin position="260"/>
        <end position="279"/>
    </location>
</feature>
<feature type="transmembrane region" description="Helical" evidence="2">
    <location>
        <begin position="94"/>
        <end position="115"/>
    </location>
</feature>
<accession>A0A1Q8VD29</accession>
<reference evidence="3 4" key="1">
    <citation type="submission" date="2016-12" db="EMBL/GenBank/DDBJ databases">
        <title>Genomic Comparison of strains in the 'Actinomyces naeslundii' Group.</title>
        <authorList>
            <person name="Mughal S.R."/>
            <person name="Do T."/>
            <person name="Gilbert S.C."/>
            <person name="Witherden E.A."/>
            <person name="Didelot X."/>
            <person name="Beighton D."/>
        </authorList>
    </citation>
    <scope>NUCLEOTIDE SEQUENCE [LARGE SCALE GENOMIC DNA]</scope>
    <source>
        <strain evidence="3 4">CCUG 33920</strain>
    </source>
</reference>